<sequence length="822" mass="87326">MSGEGRTGSRPSADGGGLVGFKSHLRPTVVPGDAAYLVSPRGVTALHGSHVETLVPLLDGTRSPGAVLQDAAAVLGPEAAGASLRILLDSGLLRLRPGRPAPESGPDPAAEAYWDLAGLDGGRAAAAVTGATVRIEALDGLDPGPVAAACRDSGIAVVDDGERDCATTGRPGAPGGSPADFSVVLCADYLSPRLADVDAAHRAAGRPWLIAKPCGTDPWVGPVFRPGDGPCWACMGARIRGHRRAEGPVRRALGLADGPLARPLASLAAGRTVAVQLAVLETAKWLAGIRHPAQGAVRTFDTLLLRAGSHPVPRLPHCAVCGDPGLVAWRVRAPFVPVSRPKAARTRDLGGHRALTPEQMLSRYGHLVDPVTGIVKEIRRAPHSPDFTSCFLSGHNLAMGSPTLDGLRAGLRALSGGKGLTDAEARTSALCEAVERYSGTRHGDEPVIRARYRALGAAAVHPNACQLYDERQFRDRDAWNARHSRFQYVPAPFDEDRPTDWTPVWSLTAGTQRLLPTSTLYYSHADSRTGPPSDGLLADSNGTAAGSSPEDALLQGFLELVERDAVALWWYNRTRHPAVNLPAFADPGLDRLREGYLRLGRELWVLDLTTDLGIPVMAALSRRTDRATHGTQAAHGRRAMPAPPAAQDIVFGFGAHFDPRLALRRALTEMGQLLPAVHGKTERKTAGTGGADAAGGGAAYATDDPEACAWWQHATTANQPYLLPDPHVPARGPGDWPYTPRADLLDDVTAVIDLTRRHGMELLVLDQTRPDTGIPVIRVIVPGLRHFWARFAPGRLFDVPVSLGRTSRPTAYEDLNPVPLFV</sequence>
<dbReference type="EMBL" id="BMUT01000011">
    <property type="protein sequence ID" value="GGX96640.1"/>
    <property type="molecule type" value="Genomic_DNA"/>
</dbReference>
<evidence type="ECO:0000256" key="1">
    <source>
        <dbReference type="SAM" id="MobiDB-lite"/>
    </source>
</evidence>
<dbReference type="Proteomes" id="UP000659223">
    <property type="component" value="Unassembled WGS sequence"/>
</dbReference>
<comment type="caution">
    <text evidence="3">The sequence shown here is derived from an EMBL/GenBank/DDBJ whole genome shotgun (WGS) entry which is preliminary data.</text>
</comment>
<dbReference type="PROSITE" id="PS51664">
    <property type="entry name" value="YCAO"/>
    <property type="match status" value="1"/>
</dbReference>
<dbReference type="InterPro" id="IPR003776">
    <property type="entry name" value="YcaO-like_dom"/>
</dbReference>
<dbReference type="PANTHER" id="PTHR37809:SF1">
    <property type="entry name" value="RIBOSOMAL PROTEIN S12 METHYLTHIOTRANSFERASE ACCESSORY FACTOR YCAO"/>
    <property type="match status" value="1"/>
</dbReference>
<gene>
    <name evidence="3" type="ORF">GCM10010324_48290</name>
</gene>
<dbReference type="Gene3D" id="3.90.930.60">
    <property type="match status" value="1"/>
</dbReference>
<dbReference type="SUPFAM" id="SSF69572">
    <property type="entry name" value="Activating enzymes of the ubiquitin-like proteins"/>
    <property type="match status" value="1"/>
</dbReference>
<evidence type="ECO:0000313" key="3">
    <source>
        <dbReference type="EMBL" id="GGX96640.1"/>
    </source>
</evidence>
<evidence type="ECO:0000313" key="4">
    <source>
        <dbReference type="Proteomes" id="UP000659223"/>
    </source>
</evidence>
<proteinExistence type="predicted"/>
<dbReference type="InterPro" id="IPR022291">
    <property type="entry name" value="Bacteriocin_synth_cyclodeHase"/>
</dbReference>
<reference evidence="4" key="1">
    <citation type="journal article" date="2019" name="Int. J. Syst. Evol. Microbiol.">
        <title>The Global Catalogue of Microorganisms (GCM) 10K type strain sequencing project: providing services to taxonomists for standard genome sequencing and annotation.</title>
        <authorList>
            <consortium name="The Broad Institute Genomics Platform"/>
            <consortium name="The Broad Institute Genome Sequencing Center for Infectious Disease"/>
            <person name="Wu L."/>
            <person name="Ma J."/>
        </authorList>
    </citation>
    <scope>NUCLEOTIDE SEQUENCE [LARGE SCALE GENOMIC DNA]</scope>
    <source>
        <strain evidence="4">JCM 4586</strain>
    </source>
</reference>
<dbReference type="Gene3D" id="3.30.160.660">
    <property type="match status" value="1"/>
</dbReference>
<dbReference type="InterPro" id="IPR035985">
    <property type="entry name" value="Ubiquitin-activating_enz"/>
</dbReference>
<feature type="compositionally biased region" description="Gly residues" evidence="1">
    <location>
        <begin position="687"/>
        <end position="698"/>
    </location>
</feature>
<dbReference type="NCBIfam" id="TIGR03604">
    <property type="entry name" value="TOMM_cyclo_SagD"/>
    <property type="match status" value="1"/>
</dbReference>
<keyword evidence="4" id="KW-1185">Reference proteome</keyword>
<name>A0ABQ2YYE5_9ACTN</name>
<accession>A0ABQ2YYE5</accession>
<dbReference type="NCBIfam" id="TIGR03882">
    <property type="entry name" value="cyclo_dehyd_2"/>
    <property type="match status" value="1"/>
</dbReference>
<dbReference type="PANTHER" id="PTHR37809">
    <property type="entry name" value="RIBOSOMAL PROTEIN S12 METHYLTHIOTRANSFERASE ACCESSORY FACTOR YCAO"/>
    <property type="match status" value="1"/>
</dbReference>
<dbReference type="Gene3D" id="3.30.40.250">
    <property type="match status" value="1"/>
</dbReference>
<dbReference type="InterPro" id="IPR027624">
    <property type="entry name" value="TOMM_cyclo_SagD"/>
</dbReference>
<organism evidence="3 4">
    <name type="scientific">Streptomyces hiroshimensis</name>
    <dbReference type="NCBI Taxonomy" id="66424"/>
    <lineage>
        <taxon>Bacteria</taxon>
        <taxon>Bacillati</taxon>
        <taxon>Actinomycetota</taxon>
        <taxon>Actinomycetes</taxon>
        <taxon>Kitasatosporales</taxon>
        <taxon>Streptomycetaceae</taxon>
        <taxon>Streptomyces</taxon>
    </lineage>
</organism>
<dbReference type="Gene3D" id="3.40.50.720">
    <property type="entry name" value="NAD(P)-binding Rossmann-like Domain"/>
    <property type="match status" value="1"/>
</dbReference>
<dbReference type="RefSeq" id="WP_190023836.1">
    <property type="nucleotide sequence ID" value="NZ_BMUT01000011.1"/>
</dbReference>
<protein>
    <recommendedName>
        <fullName evidence="2">YcaO domain-containing protein</fullName>
    </recommendedName>
</protein>
<dbReference type="Pfam" id="PF02624">
    <property type="entry name" value="YcaO"/>
    <property type="match status" value="1"/>
</dbReference>
<feature type="domain" description="YcaO" evidence="2">
    <location>
        <begin position="417"/>
        <end position="822"/>
    </location>
</feature>
<feature type="region of interest" description="Disordered" evidence="1">
    <location>
        <begin position="1"/>
        <end position="20"/>
    </location>
</feature>
<evidence type="ECO:0000259" key="2">
    <source>
        <dbReference type="PROSITE" id="PS51664"/>
    </source>
</evidence>
<dbReference type="Gene3D" id="3.30.1330.230">
    <property type="match status" value="1"/>
</dbReference>
<feature type="region of interest" description="Disordered" evidence="1">
    <location>
        <begin position="679"/>
        <end position="698"/>
    </location>
</feature>